<protein>
    <recommendedName>
        <fullName evidence="2">Small acidic protein</fullName>
    </recommendedName>
</protein>
<gene>
    <name evidence="5" type="ORF">ACJMK2_029140</name>
</gene>
<comment type="caution">
    <text evidence="5">The sequence shown here is derived from an EMBL/GenBank/DDBJ whole genome shotgun (WGS) entry which is preliminary data.</text>
</comment>
<evidence type="ECO:0000256" key="3">
    <source>
        <dbReference type="SAM" id="MobiDB-lite"/>
    </source>
</evidence>
<dbReference type="AlphaFoldDB" id="A0ABD3XB86"/>
<feature type="region of interest" description="Disordered" evidence="3">
    <location>
        <begin position="1"/>
        <end position="55"/>
    </location>
</feature>
<feature type="region of interest" description="Disordered" evidence="3">
    <location>
        <begin position="72"/>
        <end position="93"/>
    </location>
</feature>
<proteinExistence type="inferred from homology"/>
<evidence type="ECO:0000256" key="1">
    <source>
        <dbReference type="ARBA" id="ARBA00006502"/>
    </source>
</evidence>
<feature type="region of interest" description="Disordered" evidence="3">
    <location>
        <begin position="109"/>
        <end position="196"/>
    </location>
</feature>
<evidence type="ECO:0000256" key="2">
    <source>
        <dbReference type="ARBA" id="ARBA00016161"/>
    </source>
</evidence>
<keyword evidence="6" id="KW-1185">Reference proteome</keyword>
<comment type="similarity">
    <text evidence="1">Belongs to the SMAP family.</text>
</comment>
<dbReference type="Proteomes" id="UP001634394">
    <property type="component" value="Unassembled WGS sequence"/>
</dbReference>
<evidence type="ECO:0000259" key="4">
    <source>
        <dbReference type="Pfam" id="PF15477"/>
    </source>
</evidence>
<evidence type="ECO:0000313" key="6">
    <source>
        <dbReference type="Proteomes" id="UP001634394"/>
    </source>
</evidence>
<dbReference type="Pfam" id="PF15477">
    <property type="entry name" value="SMAP"/>
    <property type="match status" value="1"/>
</dbReference>
<feature type="compositionally biased region" description="Acidic residues" evidence="3">
    <location>
        <begin position="141"/>
        <end position="151"/>
    </location>
</feature>
<reference evidence="5 6" key="1">
    <citation type="submission" date="2024-11" db="EMBL/GenBank/DDBJ databases">
        <title>Chromosome-level genome assembly of the freshwater bivalve Anodonta woodiana.</title>
        <authorList>
            <person name="Chen X."/>
        </authorList>
    </citation>
    <scope>NUCLEOTIDE SEQUENCE [LARGE SCALE GENOMIC DNA]</scope>
    <source>
        <strain evidence="5">MN2024</strain>
        <tissue evidence="5">Gills</tissue>
    </source>
</reference>
<accession>A0ABD3XB86</accession>
<feature type="compositionally biased region" description="Basic and acidic residues" evidence="3">
    <location>
        <begin position="1"/>
        <end position="19"/>
    </location>
</feature>
<feature type="compositionally biased region" description="Basic and acidic residues" evidence="3">
    <location>
        <begin position="109"/>
        <end position="140"/>
    </location>
</feature>
<sequence>MANTVRKRENMSASKKDCNQGKSDTMTEDVQRNEDEIDPNKVHSPNSWETAELGDDERKKKFLRLMGAAKKEHHGRFVIGDQEPSHKRDSKWDDIKTIDSKLEEQYQLSLEHKMSGGRKDHIGLGFHEEKKAEEVSKEKAEEEEEEEEAAAEESPKGNNSDKSVKSEKRSHSKDVDHSEKSGPSEVKKMKFIKGDS</sequence>
<evidence type="ECO:0000313" key="5">
    <source>
        <dbReference type="EMBL" id="KAL3882836.1"/>
    </source>
</evidence>
<feature type="compositionally biased region" description="Basic and acidic residues" evidence="3">
    <location>
        <begin position="162"/>
        <end position="196"/>
    </location>
</feature>
<dbReference type="EMBL" id="JBJQND010000003">
    <property type="protein sequence ID" value="KAL3882836.1"/>
    <property type="molecule type" value="Genomic_DNA"/>
</dbReference>
<feature type="domain" description="Small acidic protein-like" evidence="4">
    <location>
        <begin position="48"/>
        <end position="125"/>
    </location>
</feature>
<organism evidence="5 6">
    <name type="scientific">Sinanodonta woodiana</name>
    <name type="common">Chinese pond mussel</name>
    <name type="synonym">Anodonta woodiana</name>
    <dbReference type="NCBI Taxonomy" id="1069815"/>
    <lineage>
        <taxon>Eukaryota</taxon>
        <taxon>Metazoa</taxon>
        <taxon>Spiralia</taxon>
        <taxon>Lophotrochozoa</taxon>
        <taxon>Mollusca</taxon>
        <taxon>Bivalvia</taxon>
        <taxon>Autobranchia</taxon>
        <taxon>Heteroconchia</taxon>
        <taxon>Palaeoheterodonta</taxon>
        <taxon>Unionida</taxon>
        <taxon>Unionoidea</taxon>
        <taxon>Unionidae</taxon>
        <taxon>Unioninae</taxon>
        <taxon>Sinanodonta</taxon>
    </lineage>
</organism>
<dbReference type="PANTHER" id="PTHR22175:SF0">
    <property type="entry name" value="SMALL ACIDIC PROTEIN"/>
    <property type="match status" value="1"/>
</dbReference>
<name>A0ABD3XB86_SINWO</name>
<feature type="compositionally biased region" description="Basic and acidic residues" evidence="3">
    <location>
        <begin position="29"/>
        <end position="41"/>
    </location>
</feature>
<feature type="compositionally biased region" description="Basic and acidic residues" evidence="3">
    <location>
        <begin position="83"/>
        <end position="93"/>
    </location>
</feature>
<dbReference type="InterPro" id="IPR028124">
    <property type="entry name" value="SMAP_dom"/>
</dbReference>
<dbReference type="InterPro" id="IPR026714">
    <property type="entry name" value="SMAP"/>
</dbReference>
<dbReference type="PANTHER" id="PTHR22175">
    <property type="entry name" value="SMALL ACIDIC PROTEIN-RELATED"/>
    <property type="match status" value="1"/>
</dbReference>